<organism evidence="1 2">
    <name type="scientific">Parasponia andersonii</name>
    <name type="common">Sponia andersonii</name>
    <dbReference type="NCBI Taxonomy" id="3476"/>
    <lineage>
        <taxon>Eukaryota</taxon>
        <taxon>Viridiplantae</taxon>
        <taxon>Streptophyta</taxon>
        <taxon>Embryophyta</taxon>
        <taxon>Tracheophyta</taxon>
        <taxon>Spermatophyta</taxon>
        <taxon>Magnoliopsida</taxon>
        <taxon>eudicotyledons</taxon>
        <taxon>Gunneridae</taxon>
        <taxon>Pentapetalae</taxon>
        <taxon>rosids</taxon>
        <taxon>fabids</taxon>
        <taxon>Rosales</taxon>
        <taxon>Cannabaceae</taxon>
        <taxon>Parasponia</taxon>
    </lineage>
</organism>
<dbReference type="AlphaFoldDB" id="A0A2P5BGI4"/>
<proteinExistence type="predicted"/>
<accession>A0A2P5BGI4</accession>
<keyword evidence="2" id="KW-1185">Reference proteome</keyword>
<evidence type="ECO:0000313" key="2">
    <source>
        <dbReference type="Proteomes" id="UP000237105"/>
    </source>
</evidence>
<dbReference type="Proteomes" id="UP000237105">
    <property type="component" value="Unassembled WGS sequence"/>
</dbReference>
<protein>
    <submittedName>
        <fullName evidence="1">Uncharacterized protein</fullName>
    </submittedName>
</protein>
<comment type="caution">
    <text evidence="1">The sequence shown here is derived from an EMBL/GenBank/DDBJ whole genome shotgun (WGS) entry which is preliminary data.</text>
</comment>
<dbReference type="OrthoDB" id="10365708at2759"/>
<evidence type="ECO:0000313" key="1">
    <source>
        <dbReference type="EMBL" id="PON47889.1"/>
    </source>
</evidence>
<gene>
    <name evidence="1" type="ORF">PanWU01x14_241280</name>
</gene>
<sequence>MLKHQYDIPTQEVEGLKTSHAKEIEDACQVTVNEAIEVWFQEFSTLELYKQIVIHCARSFKDEVKWHYLEIDLSMYNLEENSASTVGTLRSPIKALYDDEIGLQQDQVVIDGVTIERGYTRVEVVPGSLIMDVAGISQEG</sequence>
<name>A0A2P5BGI4_PARAD</name>
<reference evidence="2" key="1">
    <citation type="submission" date="2016-06" db="EMBL/GenBank/DDBJ databases">
        <title>Parallel loss of symbiosis genes in relatives of nitrogen-fixing non-legume Parasponia.</title>
        <authorList>
            <person name="Van Velzen R."/>
            <person name="Holmer R."/>
            <person name="Bu F."/>
            <person name="Rutten L."/>
            <person name="Van Zeijl A."/>
            <person name="Liu W."/>
            <person name="Santuari L."/>
            <person name="Cao Q."/>
            <person name="Sharma T."/>
            <person name="Shen D."/>
            <person name="Roswanjaya Y."/>
            <person name="Wardhani T."/>
            <person name="Kalhor M.S."/>
            <person name="Jansen J."/>
            <person name="Van den Hoogen J."/>
            <person name="Gungor B."/>
            <person name="Hartog M."/>
            <person name="Hontelez J."/>
            <person name="Verver J."/>
            <person name="Yang W.-C."/>
            <person name="Schijlen E."/>
            <person name="Repin R."/>
            <person name="Schilthuizen M."/>
            <person name="Schranz E."/>
            <person name="Heidstra R."/>
            <person name="Miyata K."/>
            <person name="Fedorova E."/>
            <person name="Kohlen W."/>
            <person name="Bisseling T."/>
            <person name="Smit S."/>
            <person name="Geurts R."/>
        </authorList>
    </citation>
    <scope>NUCLEOTIDE SEQUENCE [LARGE SCALE GENOMIC DNA]</scope>
    <source>
        <strain evidence="2">cv. WU1-14</strain>
    </source>
</reference>
<dbReference type="EMBL" id="JXTB01000286">
    <property type="protein sequence ID" value="PON47889.1"/>
    <property type="molecule type" value="Genomic_DNA"/>
</dbReference>